<gene>
    <name evidence="1" type="ORF">G2W53_009156</name>
</gene>
<sequence>MTEGLKRKLFLFHTAFPGFARKAPEYVVQDYDKFIHFLSLSAVILP</sequence>
<dbReference type="Proteomes" id="UP000634136">
    <property type="component" value="Unassembled WGS sequence"/>
</dbReference>
<dbReference type="EMBL" id="JAAIUW010000004">
    <property type="protein sequence ID" value="KAF7834297.1"/>
    <property type="molecule type" value="Genomic_DNA"/>
</dbReference>
<accession>A0A834WY10</accession>
<comment type="caution">
    <text evidence="1">The sequence shown here is derived from an EMBL/GenBank/DDBJ whole genome shotgun (WGS) entry which is preliminary data.</text>
</comment>
<evidence type="ECO:0000313" key="1">
    <source>
        <dbReference type="EMBL" id="KAF7834297.1"/>
    </source>
</evidence>
<proteinExistence type="predicted"/>
<dbReference type="AlphaFoldDB" id="A0A834WY10"/>
<keyword evidence="2" id="KW-1185">Reference proteome</keyword>
<evidence type="ECO:0000313" key="2">
    <source>
        <dbReference type="Proteomes" id="UP000634136"/>
    </source>
</evidence>
<name>A0A834WY10_9FABA</name>
<reference evidence="1" key="1">
    <citation type="submission" date="2020-09" db="EMBL/GenBank/DDBJ databases">
        <title>Genome-Enabled Discovery of Anthraquinone Biosynthesis in Senna tora.</title>
        <authorList>
            <person name="Kang S.-H."/>
            <person name="Pandey R.P."/>
            <person name="Lee C.-M."/>
            <person name="Sim J.-S."/>
            <person name="Jeong J.-T."/>
            <person name="Choi B.-S."/>
            <person name="Jung M."/>
            <person name="Ginzburg D."/>
            <person name="Zhao K."/>
            <person name="Won S.Y."/>
            <person name="Oh T.-J."/>
            <person name="Yu Y."/>
            <person name="Kim N.-H."/>
            <person name="Lee O.R."/>
            <person name="Lee T.-H."/>
            <person name="Bashyal P."/>
            <person name="Kim T.-S."/>
            <person name="Lee W.-H."/>
            <person name="Kawkins C."/>
            <person name="Kim C.-K."/>
            <person name="Kim J.S."/>
            <person name="Ahn B.O."/>
            <person name="Rhee S.Y."/>
            <person name="Sohng J.K."/>
        </authorList>
    </citation>
    <scope>NUCLEOTIDE SEQUENCE</scope>
    <source>
        <tissue evidence="1">Leaf</tissue>
    </source>
</reference>
<protein>
    <submittedName>
        <fullName evidence="1">Uncharacterized protein</fullName>
    </submittedName>
</protein>
<organism evidence="1 2">
    <name type="scientific">Senna tora</name>
    <dbReference type="NCBI Taxonomy" id="362788"/>
    <lineage>
        <taxon>Eukaryota</taxon>
        <taxon>Viridiplantae</taxon>
        <taxon>Streptophyta</taxon>
        <taxon>Embryophyta</taxon>
        <taxon>Tracheophyta</taxon>
        <taxon>Spermatophyta</taxon>
        <taxon>Magnoliopsida</taxon>
        <taxon>eudicotyledons</taxon>
        <taxon>Gunneridae</taxon>
        <taxon>Pentapetalae</taxon>
        <taxon>rosids</taxon>
        <taxon>fabids</taxon>
        <taxon>Fabales</taxon>
        <taxon>Fabaceae</taxon>
        <taxon>Caesalpinioideae</taxon>
        <taxon>Cassia clade</taxon>
        <taxon>Senna</taxon>
    </lineage>
</organism>